<evidence type="ECO:0000256" key="1">
    <source>
        <dbReference type="SAM" id="Phobius"/>
    </source>
</evidence>
<name>A0ABV4I2J6_9ACTN</name>
<keyword evidence="1" id="KW-1133">Transmembrane helix</keyword>
<keyword evidence="3" id="KW-1185">Reference proteome</keyword>
<feature type="transmembrane region" description="Helical" evidence="1">
    <location>
        <begin position="31"/>
        <end position="50"/>
    </location>
</feature>
<keyword evidence="1" id="KW-0472">Membrane</keyword>
<reference evidence="2 3" key="1">
    <citation type="submission" date="2024-07" db="EMBL/GenBank/DDBJ databases">
        <authorList>
            <person name="Thanompreechachai J."/>
            <person name="Duangmal K."/>
        </authorList>
    </citation>
    <scope>NUCLEOTIDE SEQUENCE [LARGE SCALE GENOMIC DNA]</scope>
    <source>
        <strain evidence="2 3">TBRC 1896</strain>
    </source>
</reference>
<sequence length="94" mass="9686">MSDASGHRQRTDDDAGWDGAADERVAPLRSAALGGLAVGVLLLVSAAAWLQHAQNSADGSVWGPLVCLLLAFGALSWAGLSALAFWVCRAVLGR</sequence>
<protein>
    <submittedName>
        <fullName evidence="2">Uncharacterized protein</fullName>
    </submittedName>
</protein>
<comment type="caution">
    <text evidence="2">The sequence shown here is derived from an EMBL/GenBank/DDBJ whole genome shotgun (WGS) entry which is preliminary data.</text>
</comment>
<feature type="transmembrane region" description="Helical" evidence="1">
    <location>
        <begin position="62"/>
        <end position="88"/>
    </location>
</feature>
<dbReference type="Proteomes" id="UP001566476">
    <property type="component" value="Unassembled WGS sequence"/>
</dbReference>
<organism evidence="2 3">
    <name type="scientific">Kineococcus mangrovi</name>
    <dbReference type="NCBI Taxonomy" id="1660183"/>
    <lineage>
        <taxon>Bacteria</taxon>
        <taxon>Bacillati</taxon>
        <taxon>Actinomycetota</taxon>
        <taxon>Actinomycetes</taxon>
        <taxon>Kineosporiales</taxon>
        <taxon>Kineosporiaceae</taxon>
        <taxon>Kineococcus</taxon>
    </lineage>
</organism>
<evidence type="ECO:0000313" key="3">
    <source>
        <dbReference type="Proteomes" id="UP001566476"/>
    </source>
</evidence>
<accession>A0ABV4I2J6</accession>
<dbReference type="EMBL" id="JBGGTQ010000002">
    <property type="protein sequence ID" value="MEZ0491501.1"/>
    <property type="molecule type" value="Genomic_DNA"/>
</dbReference>
<evidence type="ECO:0000313" key="2">
    <source>
        <dbReference type="EMBL" id="MEZ0491501.1"/>
    </source>
</evidence>
<proteinExistence type="predicted"/>
<keyword evidence="1" id="KW-0812">Transmembrane</keyword>
<gene>
    <name evidence="2" type="ORF">AB2L28_04550</name>
</gene>
<dbReference type="RefSeq" id="WP_370717543.1">
    <property type="nucleotide sequence ID" value="NZ_JBGGTQ010000002.1"/>
</dbReference>